<feature type="transmembrane region" description="Helical" evidence="1">
    <location>
        <begin position="30"/>
        <end position="51"/>
    </location>
</feature>
<dbReference type="RefSeq" id="WP_008912998.1">
    <property type="nucleotide sequence ID" value="NZ_KB233224.1"/>
</dbReference>
<dbReference type="EMBL" id="AKKL01000040">
    <property type="protein sequence ID" value="EKT57197.1"/>
    <property type="molecule type" value="Genomic_DNA"/>
</dbReference>
<feature type="transmembrane region" description="Helical" evidence="1">
    <location>
        <begin position="141"/>
        <end position="161"/>
    </location>
</feature>
<dbReference type="InterPro" id="IPR019690">
    <property type="entry name" value="DUF2569"/>
</dbReference>
<evidence type="ECO:0008006" key="4">
    <source>
        <dbReference type="Google" id="ProtNLM"/>
    </source>
</evidence>
<gene>
    <name evidence="2" type="ORF">OOA_15065</name>
</gene>
<protein>
    <recommendedName>
        <fullName evidence="4">Inner membrane protein</fullName>
    </recommendedName>
</protein>
<comment type="caution">
    <text evidence="2">The sequence shown here is derived from an EMBL/GenBank/DDBJ whole genome shotgun (WGS) entry which is preliminary data.</text>
</comment>
<dbReference type="Pfam" id="PF10754">
    <property type="entry name" value="DUF2569"/>
    <property type="match status" value="1"/>
</dbReference>
<evidence type="ECO:0000313" key="2">
    <source>
        <dbReference type="EMBL" id="EKT57197.1"/>
    </source>
</evidence>
<evidence type="ECO:0000256" key="1">
    <source>
        <dbReference type="SAM" id="Phobius"/>
    </source>
</evidence>
<feature type="transmembrane region" description="Helical" evidence="1">
    <location>
        <begin position="71"/>
        <end position="98"/>
    </location>
</feature>
<dbReference type="AlphaFoldDB" id="K8WI77"/>
<dbReference type="HOGENOM" id="CLU_108010_1_0_6"/>
<keyword evidence="1" id="KW-0812">Transmembrane</keyword>
<sequence length="171" mass="19762">MDVNQPVVSPEQSTLATNTQKAPLKGIGGWLILPVVGLFYMLYQTVMMVLFDINQVKTVWPLATNVDSDFYVSGFSGAFYTLQVSHSLLIALLIWTFIAALKWQKKAKHLFIITMVFYVLMVVFSRFVFPNIFGIEIKYSYMTTLANSVFYCFIWLPYFFLSDRVKQTFVR</sequence>
<organism evidence="2 3">
    <name type="scientific">Providencia burhodogranariea DSM 19968</name>
    <dbReference type="NCBI Taxonomy" id="1141662"/>
    <lineage>
        <taxon>Bacteria</taxon>
        <taxon>Pseudomonadati</taxon>
        <taxon>Pseudomonadota</taxon>
        <taxon>Gammaproteobacteria</taxon>
        <taxon>Enterobacterales</taxon>
        <taxon>Morganellaceae</taxon>
        <taxon>Providencia</taxon>
    </lineage>
</organism>
<keyword evidence="1" id="KW-1133">Transmembrane helix</keyword>
<keyword evidence="1" id="KW-0472">Membrane</keyword>
<dbReference type="Proteomes" id="UP000009336">
    <property type="component" value="Unassembled WGS sequence"/>
</dbReference>
<accession>K8WI77</accession>
<name>K8WI77_9GAMM</name>
<proteinExistence type="predicted"/>
<dbReference type="OrthoDB" id="9155572at2"/>
<dbReference type="eggNOG" id="ENOG5031IZE">
    <property type="taxonomic scope" value="Bacteria"/>
</dbReference>
<feature type="transmembrane region" description="Helical" evidence="1">
    <location>
        <begin position="110"/>
        <end position="129"/>
    </location>
</feature>
<dbReference type="STRING" id="1141662.OOA_15065"/>
<dbReference type="PATRIC" id="fig|1141662.3.peg.3057"/>
<keyword evidence="3" id="KW-1185">Reference proteome</keyword>
<evidence type="ECO:0000313" key="3">
    <source>
        <dbReference type="Proteomes" id="UP000009336"/>
    </source>
</evidence>
<reference evidence="2 3" key="1">
    <citation type="journal article" date="2012" name="BMC Genomics">
        <title>Comparative genomics of bacteria in the genus Providencia isolated from wild Drosophila melanogaster.</title>
        <authorList>
            <person name="Galac M.R."/>
            <person name="Lazzaro B.P."/>
        </authorList>
    </citation>
    <scope>NUCLEOTIDE SEQUENCE [LARGE SCALE GENOMIC DNA]</scope>
    <source>
        <strain evidence="2 3">DSM 19968</strain>
    </source>
</reference>